<feature type="domain" description="Helicase ATP-binding" evidence="6">
    <location>
        <begin position="38"/>
        <end position="202"/>
    </location>
</feature>
<dbReference type="SMART" id="SM00490">
    <property type="entry name" value="HELICc"/>
    <property type="match status" value="1"/>
</dbReference>
<dbReference type="InterPro" id="IPR013689">
    <property type="entry name" value="RNA_helicase_ATP-dep_HrpB_C"/>
</dbReference>
<evidence type="ECO:0000256" key="1">
    <source>
        <dbReference type="ARBA" id="ARBA00022741"/>
    </source>
</evidence>
<sequence length="868" mass="93306">MTGAPAAARNTGGAPLHHPAVFMSIPPLPIDPVLPELLAALDGRGVAVLQAPPGAGKTTRVPLALLDRPWLAGRKVIVLEPRRLAARAAARRMAAMLGESVGETVGYRVRLDTKVGPKTRIEVVTDGLFLRQLQEDPELPAVGAVLFDEFHERGIDSDLALALVQEARGALRDDLRLVVMSATLDGGPVAALLGDAPMVTSAGRAFPVETRHLDAPATGTRIEDAVATAVRRALREETGNALVFLPGAGEIRRVQSLLEGSDLGPGTVIAPLYGDLTADAQDRAIAPSPPGTRKIVLATPIAETSLTIEGIRIVVDGGLMRVPRFDPRSGMTRLVTAKVSQASAEQRRGRAGRLEPGVCYRLWPEPSHKALAAFTPPEIMDADLAPLALELAVWGVADPSSLAWLDPPPAAAMAQARELLRELGALDAGGGITAHGRRMAGFGVHPRLAHMMLKGKAMGLGALACEVAALLGERDIVRAQPGFRDADLRLRVELLRGLDDEGRVRGAGRGLTVERGGAQQALKQARNWKRQLGVKGGGGDLGATGLLVALAYPDRIGQRRPGGNAGGAAAQYRLSNGRGAYFQDAEPLSAEDWLAVADLDGAARESRIFLAAPLSLAELEEAFAEHIRSETVVAWDGREQTVLARRRRMLFALALEDKRLPKPPAEAIAAAMLEGIREMGLTALPWTDELRKWQTRVLFLRRMEGEEWPDVSDSALLETMEDWLAPFLNGASRRAHLDRVELGNALRGLLPWAMQQRLDKEAPTHVEVPSGSRVPIDYSGEEPVLAVRLQEMFGLAETPRIAGGRVPLLLHLLSPARRPAQVTRDLASFWANAYKAVKADLKGQYPKHYWPDNPLEAEPTARAKPRGR</sequence>
<evidence type="ECO:0000256" key="2">
    <source>
        <dbReference type="ARBA" id="ARBA00022801"/>
    </source>
</evidence>
<proteinExistence type="predicted"/>
<dbReference type="GO" id="GO:0003676">
    <property type="term" value="F:nucleic acid binding"/>
    <property type="evidence" value="ECO:0007669"/>
    <property type="project" value="InterPro"/>
</dbReference>
<dbReference type="InterPro" id="IPR014001">
    <property type="entry name" value="Helicase_ATP-bd"/>
</dbReference>
<dbReference type="InterPro" id="IPR049614">
    <property type="entry name" value="HrpB_DEXH"/>
</dbReference>
<dbReference type="InterPro" id="IPR001650">
    <property type="entry name" value="Helicase_C-like"/>
</dbReference>
<evidence type="ECO:0000256" key="4">
    <source>
        <dbReference type="ARBA" id="ARBA00022840"/>
    </source>
</evidence>
<dbReference type="GO" id="GO:0005524">
    <property type="term" value="F:ATP binding"/>
    <property type="evidence" value="ECO:0007669"/>
    <property type="project" value="UniProtKB-KW"/>
</dbReference>
<feature type="domain" description="Helicase C-terminal" evidence="7">
    <location>
        <begin position="221"/>
        <end position="395"/>
    </location>
</feature>
<dbReference type="CDD" id="cd18791">
    <property type="entry name" value="SF2_C_RHA"/>
    <property type="match status" value="1"/>
</dbReference>
<dbReference type="GO" id="GO:0016787">
    <property type="term" value="F:hydrolase activity"/>
    <property type="evidence" value="ECO:0007669"/>
    <property type="project" value="UniProtKB-KW"/>
</dbReference>
<gene>
    <name evidence="8" type="ORF">FBZ82_103190</name>
</gene>
<comment type="caution">
    <text evidence="8">The sequence shown here is derived from an EMBL/GenBank/DDBJ whole genome shotgun (WGS) entry which is preliminary data.</text>
</comment>
<evidence type="ECO:0000256" key="3">
    <source>
        <dbReference type="ARBA" id="ARBA00022806"/>
    </source>
</evidence>
<dbReference type="NCBIfam" id="TIGR01970">
    <property type="entry name" value="DEAH_box_HrpB"/>
    <property type="match status" value="1"/>
</dbReference>
<dbReference type="PIRSF" id="PIRSF005496">
    <property type="entry name" value="ATP_hel_hrpB"/>
    <property type="match status" value="1"/>
</dbReference>
<dbReference type="PROSITE" id="PS51194">
    <property type="entry name" value="HELICASE_CTER"/>
    <property type="match status" value="1"/>
</dbReference>
<name>A0A560BF23_AZOBR</name>
<protein>
    <submittedName>
        <fullName evidence="8">ATP-dependent helicase HrpB</fullName>
    </submittedName>
</protein>
<keyword evidence="3 8" id="KW-0347">Helicase</keyword>
<dbReference type="InterPro" id="IPR010225">
    <property type="entry name" value="HrpB"/>
</dbReference>
<dbReference type="CDD" id="cd17990">
    <property type="entry name" value="DEXHc_HrpB"/>
    <property type="match status" value="1"/>
</dbReference>
<dbReference type="SUPFAM" id="SSF52540">
    <property type="entry name" value="P-loop containing nucleoside triphosphate hydrolases"/>
    <property type="match status" value="2"/>
</dbReference>
<dbReference type="GO" id="GO:0004386">
    <property type="term" value="F:helicase activity"/>
    <property type="evidence" value="ECO:0007669"/>
    <property type="project" value="UniProtKB-KW"/>
</dbReference>
<dbReference type="Gene3D" id="3.40.50.300">
    <property type="entry name" value="P-loop containing nucleotide triphosphate hydrolases"/>
    <property type="match status" value="2"/>
</dbReference>
<keyword evidence="2" id="KW-0378">Hydrolase</keyword>
<dbReference type="SMART" id="SM00847">
    <property type="entry name" value="HA2"/>
    <property type="match status" value="1"/>
</dbReference>
<dbReference type="Gene3D" id="1.20.120.1080">
    <property type="match status" value="1"/>
</dbReference>
<evidence type="ECO:0000259" key="7">
    <source>
        <dbReference type="PROSITE" id="PS51194"/>
    </source>
</evidence>
<feature type="region of interest" description="Disordered" evidence="5">
    <location>
        <begin position="848"/>
        <end position="868"/>
    </location>
</feature>
<dbReference type="PANTHER" id="PTHR43519:SF1">
    <property type="entry name" value="ATP-DEPENDENT RNA HELICASE HRPB"/>
    <property type="match status" value="1"/>
</dbReference>
<dbReference type="FunFam" id="3.40.50.300:FF:002125">
    <property type="entry name" value="ATP-dependent helicase HrpB"/>
    <property type="match status" value="1"/>
</dbReference>
<dbReference type="InterPro" id="IPR027417">
    <property type="entry name" value="P-loop_NTPase"/>
</dbReference>
<dbReference type="Pfam" id="PF00271">
    <property type="entry name" value="Helicase_C"/>
    <property type="match status" value="1"/>
</dbReference>
<accession>A0A560BF23</accession>
<dbReference type="AlphaFoldDB" id="A0A560BF23"/>
<dbReference type="Proteomes" id="UP000316083">
    <property type="component" value="Unassembled WGS sequence"/>
</dbReference>
<dbReference type="Pfam" id="PF08482">
    <property type="entry name" value="HrpB_C"/>
    <property type="match status" value="1"/>
</dbReference>
<organism evidence="8 9">
    <name type="scientific">Azospirillum brasilense</name>
    <dbReference type="NCBI Taxonomy" id="192"/>
    <lineage>
        <taxon>Bacteria</taxon>
        <taxon>Pseudomonadati</taxon>
        <taxon>Pseudomonadota</taxon>
        <taxon>Alphaproteobacteria</taxon>
        <taxon>Rhodospirillales</taxon>
        <taxon>Azospirillaceae</taxon>
        <taxon>Azospirillum</taxon>
    </lineage>
</organism>
<evidence type="ECO:0000313" key="8">
    <source>
        <dbReference type="EMBL" id="TWA71218.1"/>
    </source>
</evidence>
<evidence type="ECO:0000259" key="6">
    <source>
        <dbReference type="PROSITE" id="PS51192"/>
    </source>
</evidence>
<dbReference type="InterPro" id="IPR007502">
    <property type="entry name" value="Helicase-assoc_dom"/>
</dbReference>
<evidence type="ECO:0000313" key="9">
    <source>
        <dbReference type="Proteomes" id="UP000316083"/>
    </source>
</evidence>
<dbReference type="Pfam" id="PF00270">
    <property type="entry name" value="DEAD"/>
    <property type="match status" value="1"/>
</dbReference>
<evidence type="ECO:0000256" key="5">
    <source>
        <dbReference type="SAM" id="MobiDB-lite"/>
    </source>
</evidence>
<dbReference type="PROSITE" id="PS51192">
    <property type="entry name" value="HELICASE_ATP_BIND_1"/>
    <property type="match status" value="1"/>
</dbReference>
<keyword evidence="1" id="KW-0547">Nucleotide-binding</keyword>
<dbReference type="PANTHER" id="PTHR43519">
    <property type="entry name" value="ATP-DEPENDENT RNA HELICASE HRPB"/>
    <property type="match status" value="1"/>
</dbReference>
<dbReference type="EMBL" id="VITF01000003">
    <property type="protein sequence ID" value="TWA71218.1"/>
    <property type="molecule type" value="Genomic_DNA"/>
</dbReference>
<reference evidence="8 9" key="1">
    <citation type="submission" date="2019-06" db="EMBL/GenBank/DDBJ databases">
        <title>Genomic Encyclopedia of Type Strains, Phase IV (KMG-V): Genome sequencing to study the core and pangenomes of soil and plant-associated prokaryotes.</title>
        <authorList>
            <person name="Whitman W."/>
        </authorList>
    </citation>
    <scope>NUCLEOTIDE SEQUENCE [LARGE SCALE GENOMIC DNA]</scope>
    <source>
        <strain evidence="8 9">BR 11796</strain>
    </source>
</reference>
<dbReference type="SMART" id="SM00487">
    <property type="entry name" value="DEXDc"/>
    <property type="match status" value="1"/>
</dbReference>
<keyword evidence="4" id="KW-0067">ATP-binding</keyword>
<dbReference type="InterPro" id="IPR011545">
    <property type="entry name" value="DEAD/DEAH_box_helicase_dom"/>
</dbReference>